<evidence type="ECO:0000313" key="7">
    <source>
        <dbReference type="EMBL" id="KAK3857177.1"/>
    </source>
</evidence>
<dbReference type="Pfam" id="PF06388">
    <property type="entry name" value="DUF1075"/>
    <property type="match status" value="1"/>
</dbReference>
<evidence type="ECO:0000256" key="4">
    <source>
        <dbReference type="ARBA" id="ARBA00022989"/>
    </source>
</evidence>
<evidence type="ECO:0000256" key="1">
    <source>
        <dbReference type="ARBA" id="ARBA00004167"/>
    </source>
</evidence>
<organism evidence="7 8">
    <name type="scientific">Petrolisthes cinctipes</name>
    <name type="common">Flat porcelain crab</name>
    <dbReference type="NCBI Taxonomy" id="88211"/>
    <lineage>
        <taxon>Eukaryota</taxon>
        <taxon>Metazoa</taxon>
        <taxon>Ecdysozoa</taxon>
        <taxon>Arthropoda</taxon>
        <taxon>Crustacea</taxon>
        <taxon>Multicrustacea</taxon>
        <taxon>Malacostraca</taxon>
        <taxon>Eumalacostraca</taxon>
        <taxon>Eucarida</taxon>
        <taxon>Decapoda</taxon>
        <taxon>Pleocyemata</taxon>
        <taxon>Anomura</taxon>
        <taxon>Galatheoidea</taxon>
        <taxon>Porcellanidae</taxon>
        <taxon>Petrolisthes</taxon>
    </lineage>
</organism>
<evidence type="ECO:0000256" key="5">
    <source>
        <dbReference type="ARBA" id="ARBA00023136"/>
    </source>
</evidence>
<evidence type="ECO:0000256" key="3">
    <source>
        <dbReference type="ARBA" id="ARBA00022692"/>
    </source>
</evidence>
<sequence length="162" mass="18059">MSLAFKLRVMGVMGVAAVQRRAHNGFLPLASRVLYSQDVKSGTTELTADIKREIPDTPIPPKGRIRLTDHKASTLEKWILVWGGKYKSVDEVPDLVSQDSLERARNKARIKINLMMVAATLLACLAMVYSGKRAQEAGESVVKMNEDWHKAINKEAEEAKKK</sequence>
<dbReference type="InterPro" id="IPR009432">
    <property type="entry name" value="DUF1075"/>
</dbReference>
<dbReference type="PANTHER" id="PTHR13674">
    <property type="entry name" value="GROWTH AND TRANSFORMATION-DEPENDENT PROTEIN"/>
    <property type="match status" value="1"/>
</dbReference>
<keyword evidence="5 6" id="KW-0472">Membrane</keyword>
<evidence type="ECO:0000256" key="6">
    <source>
        <dbReference type="SAM" id="Phobius"/>
    </source>
</evidence>
<dbReference type="GO" id="GO:0016020">
    <property type="term" value="C:membrane"/>
    <property type="evidence" value="ECO:0007669"/>
    <property type="project" value="UniProtKB-SubCell"/>
</dbReference>
<dbReference type="AlphaFoldDB" id="A0AAE1BVX2"/>
<proteinExistence type="inferred from homology"/>
<evidence type="ECO:0000313" key="8">
    <source>
        <dbReference type="Proteomes" id="UP001286313"/>
    </source>
</evidence>
<gene>
    <name evidence="7" type="ORF">Pcinc_036555</name>
</gene>
<comment type="caution">
    <text evidence="7">The sequence shown here is derived from an EMBL/GenBank/DDBJ whole genome shotgun (WGS) entry which is preliminary data.</text>
</comment>
<evidence type="ECO:0000256" key="2">
    <source>
        <dbReference type="ARBA" id="ARBA00007363"/>
    </source>
</evidence>
<comment type="subcellular location">
    <subcellularLocation>
        <location evidence="1">Membrane</location>
        <topology evidence="1">Single-pass membrane protein</topology>
    </subcellularLocation>
</comment>
<feature type="transmembrane region" description="Helical" evidence="6">
    <location>
        <begin position="112"/>
        <end position="130"/>
    </location>
</feature>
<accession>A0AAE1BVX2</accession>
<protein>
    <submittedName>
        <fullName evidence="7">Uncharacterized protein</fullName>
    </submittedName>
</protein>
<dbReference type="EMBL" id="JAWQEG010005674">
    <property type="protein sequence ID" value="KAK3857177.1"/>
    <property type="molecule type" value="Genomic_DNA"/>
</dbReference>
<name>A0AAE1BVX2_PETCI</name>
<dbReference type="PANTHER" id="PTHR13674:SF5">
    <property type="entry name" value="UPF0389 PROTEIN CG9231"/>
    <property type="match status" value="1"/>
</dbReference>
<reference evidence="7" key="1">
    <citation type="submission" date="2023-10" db="EMBL/GenBank/DDBJ databases">
        <title>Genome assemblies of two species of porcelain crab, Petrolisthes cinctipes and Petrolisthes manimaculis (Anomura: Porcellanidae).</title>
        <authorList>
            <person name="Angst P."/>
        </authorList>
    </citation>
    <scope>NUCLEOTIDE SEQUENCE</scope>
    <source>
        <strain evidence="7">PB745_01</strain>
        <tissue evidence="7">Gill</tissue>
    </source>
</reference>
<keyword evidence="4 6" id="KW-1133">Transmembrane helix</keyword>
<keyword evidence="3 6" id="KW-0812">Transmembrane</keyword>
<comment type="similarity">
    <text evidence="2">Belongs to the UPF0389 family.</text>
</comment>
<dbReference type="Proteomes" id="UP001286313">
    <property type="component" value="Unassembled WGS sequence"/>
</dbReference>
<keyword evidence="8" id="KW-1185">Reference proteome</keyword>